<dbReference type="InterPro" id="IPR005151">
    <property type="entry name" value="Tail-specific_protease"/>
</dbReference>
<evidence type="ECO:0000313" key="4">
    <source>
        <dbReference type="Proteomes" id="UP000515955"/>
    </source>
</evidence>
<dbReference type="SMART" id="SM00245">
    <property type="entry name" value="TSPc"/>
    <property type="match status" value="1"/>
</dbReference>
<gene>
    <name evidence="3" type="ORF">H9L12_12970</name>
</gene>
<feature type="chain" id="PRO_5028955277" evidence="1">
    <location>
        <begin position="20"/>
        <end position="361"/>
    </location>
</feature>
<keyword evidence="1" id="KW-0732">Signal</keyword>
<accession>A0A7G9SB48</accession>
<feature type="domain" description="Tail specific protease" evidence="2">
    <location>
        <begin position="91"/>
        <end position="335"/>
    </location>
</feature>
<feature type="signal peptide" evidence="1">
    <location>
        <begin position="1"/>
        <end position="19"/>
    </location>
</feature>
<name>A0A7G9SB48_9SPHN</name>
<dbReference type="CDD" id="cd07563">
    <property type="entry name" value="Peptidase_S41_IRBP"/>
    <property type="match status" value="1"/>
</dbReference>
<evidence type="ECO:0000256" key="1">
    <source>
        <dbReference type="SAM" id="SignalP"/>
    </source>
</evidence>
<dbReference type="KEGG" id="srhi:H9L12_12970"/>
<dbReference type="RefSeq" id="WP_187542070.1">
    <property type="nucleotide sequence ID" value="NZ_CP060717.1"/>
</dbReference>
<dbReference type="SUPFAM" id="SSF52096">
    <property type="entry name" value="ClpP/crotonase"/>
    <property type="match status" value="1"/>
</dbReference>
<organism evidence="3 4">
    <name type="scientific">Sphingomonas rhizophila</name>
    <dbReference type="NCBI Taxonomy" id="2071607"/>
    <lineage>
        <taxon>Bacteria</taxon>
        <taxon>Pseudomonadati</taxon>
        <taxon>Pseudomonadota</taxon>
        <taxon>Alphaproteobacteria</taxon>
        <taxon>Sphingomonadales</taxon>
        <taxon>Sphingomonadaceae</taxon>
        <taxon>Sphingomonas</taxon>
    </lineage>
</organism>
<dbReference type="InterPro" id="IPR029045">
    <property type="entry name" value="ClpP/crotonase-like_dom_sf"/>
</dbReference>
<dbReference type="GO" id="GO:0006508">
    <property type="term" value="P:proteolysis"/>
    <property type="evidence" value="ECO:0007669"/>
    <property type="project" value="InterPro"/>
</dbReference>
<evidence type="ECO:0000313" key="3">
    <source>
        <dbReference type="EMBL" id="QNN65073.1"/>
    </source>
</evidence>
<keyword evidence="4" id="KW-1185">Reference proteome</keyword>
<protein>
    <submittedName>
        <fullName evidence="3">S41 family peptidase</fullName>
    </submittedName>
</protein>
<sequence length="361" mass="37568">MLKTTLMIAVAALSAVPLAAAPKSAPKAAAEVPPEPMPFIKADAEKAVSDLAQALDEGFVFPDAGTKYAAMLRANLAAGRYASFPSADAFAKQVTADLQAVHKDGHLRIHPFKAGSEKGGRGPAGGDARKSAVLRSGWLGDGVAYIDFGGFPGNEETLSDVRKFIAAHGNARTLIIDARHNGGGGLGEMNLLFAQLYAQPTTLVTMDMRRAVEEKHGTPFGDNDPLLRKVDGPATIVRREHIVIPAATATGLRTAKVYLLTSKRTFSAAEHLSMSLKRTKRATLVGEATGGGAHFGGMAPMGTGYAAFIPVGRTFDPDTGQSWEAVGVAPDVAVPADKALEEALRLAGVPATGDKALAGLH</sequence>
<reference evidence="3 4" key="1">
    <citation type="submission" date="2020-08" db="EMBL/GenBank/DDBJ databases">
        <title>Genome sequence of Sphingomonas rhizophila KACC 19189T.</title>
        <authorList>
            <person name="Hyun D.-W."/>
            <person name="Bae J.-W."/>
        </authorList>
    </citation>
    <scope>NUCLEOTIDE SEQUENCE [LARGE SCALE GENOMIC DNA]</scope>
    <source>
        <strain evidence="3 4">KACC 19189</strain>
    </source>
</reference>
<dbReference type="Pfam" id="PF03572">
    <property type="entry name" value="Peptidase_S41"/>
    <property type="match status" value="1"/>
</dbReference>
<dbReference type="Gene3D" id="3.30.750.44">
    <property type="match status" value="1"/>
</dbReference>
<evidence type="ECO:0000259" key="2">
    <source>
        <dbReference type="SMART" id="SM00245"/>
    </source>
</evidence>
<dbReference type="EMBL" id="CP060717">
    <property type="protein sequence ID" value="QNN65073.1"/>
    <property type="molecule type" value="Genomic_DNA"/>
</dbReference>
<dbReference type="GO" id="GO:0008236">
    <property type="term" value="F:serine-type peptidase activity"/>
    <property type="evidence" value="ECO:0007669"/>
    <property type="project" value="InterPro"/>
</dbReference>
<proteinExistence type="predicted"/>
<dbReference type="Gene3D" id="3.90.226.10">
    <property type="entry name" value="2-enoyl-CoA Hydratase, Chain A, domain 1"/>
    <property type="match status" value="1"/>
</dbReference>
<dbReference type="Proteomes" id="UP000515955">
    <property type="component" value="Chromosome"/>
</dbReference>
<dbReference type="PANTHER" id="PTHR11261:SF3">
    <property type="entry name" value="RETINOL-BINDING PROTEIN 3"/>
    <property type="match status" value="1"/>
</dbReference>
<dbReference type="PANTHER" id="PTHR11261">
    <property type="entry name" value="INTERPHOTORECEPTOR RETINOID-BINDING PROTEIN"/>
    <property type="match status" value="1"/>
</dbReference>
<dbReference type="AlphaFoldDB" id="A0A7G9SB48"/>
<dbReference type="Pfam" id="PF11918">
    <property type="entry name" value="Peptidase_S41_N"/>
    <property type="match status" value="1"/>
</dbReference>